<evidence type="ECO:0000313" key="2">
    <source>
        <dbReference type="EMBL" id="MPM91754.1"/>
    </source>
</evidence>
<dbReference type="EMBL" id="VSSQ01038770">
    <property type="protein sequence ID" value="MPM91754.1"/>
    <property type="molecule type" value="Genomic_DNA"/>
</dbReference>
<comment type="caution">
    <text evidence="2">The sequence shown here is derived from an EMBL/GenBank/DDBJ whole genome shotgun (WGS) entry which is preliminary data.</text>
</comment>
<proteinExistence type="predicted"/>
<dbReference type="InterPro" id="IPR050312">
    <property type="entry name" value="IolE/XylAMocC-like"/>
</dbReference>
<reference evidence="2" key="1">
    <citation type="submission" date="2019-08" db="EMBL/GenBank/DDBJ databases">
        <authorList>
            <person name="Kucharzyk K."/>
            <person name="Murdoch R.W."/>
            <person name="Higgins S."/>
            <person name="Loffler F."/>
        </authorList>
    </citation>
    <scope>NUCLEOTIDE SEQUENCE</scope>
</reference>
<evidence type="ECO:0000259" key="1">
    <source>
        <dbReference type="Pfam" id="PF01261"/>
    </source>
</evidence>
<dbReference type="Gene3D" id="3.20.20.150">
    <property type="entry name" value="Divalent-metal-dependent TIM barrel enzymes"/>
    <property type="match status" value="1"/>
</dbReference>
<name>A0A645DQL7_9ZZZZ</name>
<dbReference type="PANTHER" id="PTHR12110">
    <property type="entry name" value="HYDROXYPYRUVATE ISOMERASE"/>
    <property type="match status" value="1"/>
</dbReference>
<protein>
    <recommendedName>
        <fullName evidence="1">Xylose isomerase-like TIM barrel domain-containing protein</fullName>
    </recommendedName>
</protein>
<accession>A0A645DQL7</accession>
<gene>
    <name evidence="2" type="ORF">SDC9_138888</name>
</gene>
<feature type="domain" description="Xylose isomerase-like TIM barrel" evidence="1">
    <location>
        <begin position="74"/>
        <end position="210"/>
    </location>
</feature>
<dbReference type="InterPro" id="IPR036237">
    <property type="entry name" value="Xyl_isomerase-like_sf"/>
</dbReference>
<dbReference type="AlphaFoldDB" id="A0A645DQL7"/>
<dbReference type="Pfam" id="PF01261">
    <property type="entry name" value="AP_endonuc_2"/>
    <property type="match status" value="1"/>
</dbReference>
<dbReference type="SUPFAM" id="SSF51658">
    <property type="entry name" value="Xylose isomerase-like"/>
    <property type="match status" value="1"/>
</dbReference>
<dbReference type="InterPro" id="IPR013022">
    <property type="entry name" value="Xyl_isomerase-like_TIM-brl"/>
</dbReference>
<sequence>MGTVDLSGTHVNYDEPGNWPTVVESYRKAGVRLPGIGVVYARPDETWNRRFFDFAREAEARLVSFSLPPDGHEETLRGMERLSEEYGIRIAIHNHGGYDWLGSRAMLDYVFKHHPSVGLCLDTAWCIQAGEDPVKWLELFGGRLAGIHFKDFRFDPAGKWHDTAVGEGALDLPAFLARFRALEFSGPAVVEYEGENPEEYTARSVANIRACLA</sequence>
<organism evidence="2">
    <name type="scientific">bioreactor metagenome</name>
    <dbReference type="NCBI Taxonomy" id="1076179"/>
    <lineage>
        <taxon>unclassified sequences</taxon>
        <taxon>metagenomes</taxon>
        <taxon>ecological metagenomes</taxon>
    </lineage>
</organism>
<dbReference type="PANTHER" id="PTHR12110:SF41">
    <property type="entry name" value="INOSOSE DEHYDRATASE"/>
    <property type="match status" value="1"/>
</dbReference>